<keyword evidence="4 8" id="KW-0067">ATP-binding</keyword>
<feature type="binding site" evidence="8">
    <location>
        <begin position="10"/>
        <end position="12"/>
    </location>
    <ligand>
        <name>ATP</name>
        <dbReference type="ChEBI" id="CHEBI:30616"/>
    </ligand>
</feature>
<evidence type="ECO:0000256" key="5">
    <source>
        <dbReference type="ARBA" id="ARBA00022917"/>
    </source>
</evidence>
<dbReference type="NCBIfam" id="TIGR00233">
    <property type="entry name" value="trpS"/>
    <property type="match status" value="1"/>
</dbReference>
<protein>
    <recommendedName>
        <fullName evidence="8">Tryptophan--tRNA ligase</fullName>
        <ecNumber evidence="8">6.1.1.2</ecNumber>
    </recommendedName>
    <alternativeName>
        <fullName evidence="8">Tryptophanyl-tRNA synthetase</fullName>
        <shortName evidence="8">TrpRS</shortName>
    </alternativeName>
</protein>
<evidence type="ECO:0000256" key="1">
    <source>
        <dbReference type="ARBA" id="ARBA00005594"/>
    </source>
</evidence>
<name>A0ABZ2J416_9CHLR</name>
<evidence type="ECO:0000256" key="6">
    <source>
        <dbReference type="ARBA" id="ARBA00023146"/>
    </source>
</evidence>
<organism evidence="10 11">
    <name type="scientific">Candidatus Dehalogenimonas loeffleri</name>
    <dbReference type="NCBI Taxonomy" id="3127115"/>
    <lineage>
        <taxon>Bacteria</taxon>
        <taxon>Bacillati</taxon>
        <taxon>Chloroflexota</taxon>
        <taxon>Dehalococcoidia</taxon>
        <taxon>Dehalococcoidales</taxon>
        <taxon>Dehalococcoidaceae</taxon>
        <taxon>Dehalogenimonas</taxon>
    </lineage>
</organism>
<keyword evidence="5 8" id="KW-0648">Protein biosynthesis</keyword>
<dbReference type="GO" id="GO:0004830">
    <property type="term" value="F:tryptophan-tRNA ligase activity"/>
    <property type="evidence" value="ECO:0007669"/>
    <property type="project" value="UniProtKB-EC"/>
</dbReference>
<dbReference type="PANTHER" id="PTHR43766">
    <property type="entry name" value="TRYPTOPHAN--TRNA LIGASE, MITOCHONDRIAL"/>
    <property type="match status" value="1"/>
</dbReference>
<evidence type="ECO:0000313" key="11">
    <source>
        <dbReference type="Proteomes" id="UP001375370"/>
    </source>
</evidence>
<comment type="function">
    <text evidence="8">Catalyzes the attachment of tryptophan to tRNA(Trp).</text>
</comment>
<dbReference type="InterPro" id="IPR024109">
    <property type="entry name" value="Trp-tRNA-ligase_bac-type"/>
</dbReference>
<keyword evidence="8" id="KW-0963">Cytoplasm</keyword>
<dbReference type="PANTHER" id="PTHR43766:SF1">
    <property type="entry name" value="TRYPTOPHAN--TRNA LIGASE, MITOCHONDRIAL"/>
    <property type="match status" value="1"/>
</dbReference>
<dbReference type="RefSeq" id="WP_338737966.1">
    <property type="nucleotide sequence ID" value="NZ_CP146612.1"/>
</dbReference>
<evidence type="ECO:0000256" key="4">
    <source>
        <dbReference type="ARBA" id="ARBA00022840"/>
    </source>
</evidence>
<gene>
    <name evidence="8 10" type="primary">trpS</name>
    <name evidence="10" type="ORF">V8247_01240</name>
</gene>
<feature type="short sequence motif" description="'HIGH' region" evidence="8">
    <location>
        <begin position="11"/>
        <end position="19"/>
    </location>
</feature>
<dbReference type="InterPro" id="IPR002306">
    <property type="entry name" value="Trp-tRNA-ligase"/>
</dbReference>
<evidence type="ECO:0000256" key="3">
    <source>
        <dbReference type="ARBA" id="ARBA00022741"/>
    </source>
</evidence>
<dbReference type="HAMAP" id="MF_00140_B">
    <property type="entry name" value="Trp_tRNA_synth_B"/>
    <property type="match status" value="1"/>
</dbReference>
<dbReference type="Gene3D" id="1.10.240.10">
    <property type="entry name" value="Tyrosyl-Transfer RNA Synthetase"/>
    <property type="match status" value="1"/>
</dbReference>
<dbReference type="Gene3D" id="3.40.50.620">
    <property type="entry name" value="HUPs"/>
    <property type="match status" value="1"/>
</dbReference>
<evidence type="ECO:0000313" key="10">
    <source>
        <dbReference type="EMBL" id="WWX25625.1"/>
    </source>
</evidence>
<dbReference type="EMBL" id="CP146612">
    <property type="protein sequence ID" value="WWX25625.1"/>
    <property type="molecule type" value="Genomic_DNA"/>
</dbReference>
<keyword evidence="2 8" id="KW-0436">Ligase</keyword>
<comment type="catalytic activity">
    <reaction evidence="7 8">
        <text>tRNA(Trp) + L-tryptophan + ATP = L-tryptophyl-tRNA(Trp) + AMP + diphosphate + H(+)</text>
        <dbReference type="Rhea" id="RHEA:24080"/>
        <dbReference type="Rhea" id="RHEA-COMP:9671"/>
        <dbReference type="Rhea" id="RHEA-COMP:9705"/>
        <dbReference type="ChEBI" id="CHEBI:15378"/>
        <dbReference type="ChEBI" id="CHEBI:30616"/>
        <dbReference type="ChEBI" id="CHEBI:33019"/>
        <dbReference type="ChEBI" id="CHEBI:57912"/>
        <dbReference type="ChEBI" id="CHEBI:78442"/>
        <dbReference type="ChEBI" id="CHEBI:78535"/>
        <dbReference type="ChEBI" id="CHEBI:456215"/>
        <dbReference type="EC" id="6.1.1.2"/>
    </reaction>
</comment>
<feature type="binding site" evidence="8">
    <location>
        <begin position="146"/>
        <end position="148"/>
    </location>
    <ligand>
        <name>ATP</name>
        <dbReference type="ChEBI" id="CHEBI:30616"/>
    </ligand>
</feature>
<dbReference type="SUPFAM" id="SSF52374">
    <property type="entry name" value="Nucleotidylyl transferase"/>
    <property type="match status" value="1"/>
</dbReference>
<feature type="binding site" evidence="8">
    <location>
        <position position="184"/>
    </location>
    <ligand>
        <name>ATP</name>
        <dbReference type="ChEBI" id="CHEBI:30616"/>
    </ligand>
</feature>
<dbReference type="PRINTS" id="PR01039">
    <property type="entry name" value="TRNASYNTHTRP"/>
</dbReference>
<comment type="subcellular location">
    <subcellularLocation>
        <location evidence="8">Cytoplasm</location>
    </subcellularLocation>
</comment>
<feature type="binding site" evidence="8">
    <location>
        <begin position="18"/>
        <end position="19"/>
    </location>
    <ligand>
        <name>ATP</name>
        <dbReference type="ChEBI" id="CHEBI:30616"/>
    </ligand>
</feature>
<accession>A0ABZ2J416</accession>
<dbReference type="CDD" id="cd00806">
    <property type="entry name" value="TrpRS_core"/>
    <property type="match status" value="1"/>
</dbReference>
<dbReference type="EC" id="6.1.1.2" evidence="8"/>
<keyword evidence="3 8" id="KW-0547">Nucleotide-binding</keyword>
<feature type="short sequence motif" description="'KMSKS' region" evidence="8">
    <location>
        <begin position="192"/>
        <end position="196"/>
    </location>
</feature>
<keyword evidence="6 8" id="KW-0030">Aminoacyl-tRNA synthetase</keyword>
<evidence type="ECO:0000256" key="8">
    <source>
        <dbReference type="HAMAP-Rule" id="MF_00140"/>
    </source>
</evidence>
<comment type="similarity">
    <text evidence="1 8 9">Belongs to the class-I aminoacyl-tRNA synthetase family.</text>
</comment>
<dbReference type="InterPro" id="IPR002305">
    <property type="entry name" value="aa-tRNA-synth_Ic"/>
</dbReference>
<sequence>MKKRVFSGIRPTGRIHLGNYLGAVQNYVAMQDEYDCIYSVVDIHALTTLEDTHLLKDNVREQVIDLLAAGLDPDKCILFVQSHVPEVTELFTLLGMATPLSWLLRVPTFKEKVRLQPHNVNYGLVGYPVLMTADIVLYKAEAIPVGEDQLPHLELAREIVRRFNEHFGPIFLEPQGKLTNFPMVVGLDGRDKMSKSLNNHIELAATAEETLKKVMSAVTDPARRLRSDPGHPEVCNVYKLHQHFSPEVIENIAVECRSAARGCVDCKKQLGAAINAYLTPLRARRAEIAADQAYVDKVIREGAAKAQAIAKVTITEVKQRMGLL</sequence>
<evidence type="ECO:0000256" key="7">
    <source>
        <dbReference type="ARBA" id="ARBA00049929"/>
    </source>
</evidence>
<dbReference type="Proteomes" id="UP001375370">
    <property type="component" value="Chromosome"/>
</dbReference>
<dbReference type="PROSITE" id="PS00178">
    <property type="entry name" value="AA_TRNA_LIGASE_I"/>
    <property type="match status" value="1"/>
</dbReference>
<evidence type="ECO:0000256" key="9">
    <source>
        <dbReference type="RuleBase" id="RU363036"/>
    </source>
</evidence>
<dbReference type="InterPro" id="IPR050203">
    <property type="entry name" value="Trp-tRNA_synthetase"/>
</dbReference>
<dbReference type="InterPro" id="IPR014729">
    <property type="entry name" value="Rossmann-like_a/b/a_fold"/>
</dbReference>
<evidence type="ECO:0000256" key="2">
    <source>
        <dbReference type="ARBA" id="ARBA00022598"/>
    </source>
</evidence>
<feature type="binding site" evidence="8">
    <location>
        <begin position="192"/>
        <end position="196"/>
    </location>
    <ligand>
        <name>ATP</name>
        <dbReference type="ChEBI" id="CHEBI:30616"/>
    </ligand>
</feature>
<feature type="binding site" evidence="8">
    <location>
        <position position="134"/>
    </location>
    <ligand>
        <name>L-tryptophan</name>
        <dbReference type="ChEBI" id="CHEBI:57912"/>
    </ligand>
</feature>
<reference evidence="10 11" key="1">
    <citation type="submission" date="2024-03" db="EMBL/GenBank/DDBJ databases">
        <title>A Dehalogenimonas Isolated from Estuarine Sediments Dihaloeliminates Chlorinated Alkanes.</title>
        <authorList>
            <person name="Yang Y."/>
            <person name="Wang H."/>
        </authorList>
    </citation>
    <scope>NUCLEOTIDE SEQUENCE [LARGE SCALE GENOMIC DNA]</scope>
    <source>
        <strain evidence="10 11">W</strain>
    </source>
</reference>
<keyword evidence="11" id="KW-1185">Reference proteome</keyword>
<dbReference type="InterPro" id="IPR001412">
    <property type="entry name" value="aa-tRNA-synth_I_CS"/>
</dbReference>
<dbReference type="Pfam" id="PF00579">
    <property type="entry name" value="tRNA-synt_1b"/>
    <property type="match status" value="1"/>
</dbReference>
<proteinExistence type="inferred from homology"/>
<comment type="subunit">
    <text evidence="8">Homodimer.</text>
</comment>